<reference evidence="1" key="1">
    <citation type="journal article" date="2022" name="bioRxiv">
        <title>Population genetic analysis of Ophidiomyces ophidiicola, the causative agent of snake fungal disease, indicates recent introductions to the USA.</title>
        <authorList>
            <person name="Ladner J.T."/>
            <person name="Palmer J.M."/>
            <person name="Ettinger C.L."/>
            <person name="Stajich J.E."/>
            <person name="Farrell T.M."/>
            <person name="Glorioso B.M."/>
            <person name="Lawson B."/>
            <person name="Price S.J."/>
            <person name="Stengle A.G."/>
            <person name="Grear D.A."/>
            <person name="Lorch J.M."/>
        </authorList>
    </citation>
    <scope>NUCLEOTIDE SEQUENCE</scope>
    <source>
        <strain evidence="1">NWHC 24266-5</strain>
    </source>
</reference>
<organism evidence="1">
    <name type="scientific">Ophidiomyces ophidiicola</name>
    <dbReference type="NCBI Taxonomy" id="1387563"/>
    <lineage>
        <taxon>Eukaryota</taxon>
        <taxon>Fungi</taxon>
        <taxon>Dikarya</taxon>
        <taxon>Ascomycota</taxon>
        <taxon>Pezizomycotina</taxon>
        <taxon>Eurotiomycetes</taxon>
        <taxon>Eurotiomycetidae</taxon>
        <taxon>Onygenales</taxon>
        <taxon>Onygenaceae</taxon>
        <taxon>Ophidiomyces</taxon>
    </lineage>
</organism>
<protein>
    <submittedName>
        <fullName evidence="1">Ubiquinol-cytochrome c reductase core subunit 1</fullName>
    </submittedName>
</protein>
<dbReference type="EMBL" id="JALBCA010000052">
    <property type="protein sequence ID" value="KAI2386005.1"/>
    <property type="molecule type" value="Genomic_DNA"/>
</dbReference>
<proteinExistence type="predicted"/>
<gene>
    <name evidence="1" type="primary">QCR2</name>
    <name evidence="1" type="ORF">LOY88_003769</name>
</gene>
<name>A0ACB8UXF2_9EURO</name>
<accession>A0ACB8UXF2</accession>
<sequence>MASAAAPRGYDYETTEAGGIKVACRDFPAPTTTLTVVAKAGSRYQPLPGYADTLANFAFKSTSKRSALRITRESELLGGEFSAYNSRENVVLTAKFLSSDLPYYAELLAEVISNTRYPAHELDEVVFDLVKFSQNNSIANPSIHALDAVHNVAFHRGLGNPLVPCPSAPMKQYITAEGVAAFSKSAYTKATTAVVSSGANASEVSKWVGQFFSDVPASAANGPFAALAGEPAQYFGGEQRIASQSGNAMVIAFPGSSSFGTKGYKAEYDVLAALLGGQSSIKWSAGSSILAKATEGVSGVSISTKHATYSDAGLLCVTLSGNAGSLGQAGKNVVDAIKKIASGNIASEDIKKAIAFAKFRALESGQNLTTGVELTGSALVHGSKPFQIVQVGQNIEKVTEEQVKAAAKSLLAGRASVASVGDLFHLPYASDLGLTV</sequence>
<comment type="caution">
    <text evidence="1">The sequence shown here is derived from an EMBL/GenBank/DDBJ whole genome shotgun (WGS) entry which is preliminary data.</text>
</comment>
<evidence type="ECO:0000313" key="1">
    <source>
        <dbReference type="EMBL" id="KAI2386005.1"/>
    </source>
</evidence>